<feature type="compositionally biased region" description="Basic residues" evidence="2">
    <location>
        <begin position="260"/>
        <end position="271"/>
    </location>
</feature>
<dbReference type="Gene3D" id="1.20.58.1070">
    <property type="match status" value="1"/>
</dbReference>
<dbReference type="InterPro" id="IPR035426">
    <property type="entry name" value="Gemin2/Brr1"/>
</dbReference>
<protein>
    <recommendedName>
        <fullName evidence="5">Gem-associated protein 2</fullName>
    </recommendedName>
</protein>
<gene>
    <name evidence="3" type="ORF">Nepgr_010549</name>
</gene>
<organism evidence="3 4">
    <name type="scientific">Nepenthes gracilis</name>
    <name type="common">Slender pitcher plant</name>
    <dbReference type="NCBI Taxonomy" id="150966"/>
    <lineage>
        <taxon>Eukaryota</taxon>
        <taxon>Viridiplantae</taxon>
        <taxon>Streptophyta</taxon>
        <taxon>Embryophyta</taxon>
        <taxon>Tracheophyta</taxon>
        <taxon>Spermatophyta</taxon>
        <taxon>Magnoliopsida</taxon>
        <taxon>eudicotyledons</taxon>
        <taxon>Gunneridae</taxon>
        <taxon>Pentapetalae</taxon>
        <taxon>Caryophyllales</taxon>
        <taxon>Nepenthaceae</taxon>
        <taxon>Nepenthes</taxon>
    </lineage>
</organism>
<feature type="region of interest" description="Disordered" evidence="2">
    <location>
        <begin position="256"/>
        <end position="283"/>
    </location>
</feature>
<dbReference type="GO" id="GO:0000387">
    <property type="term" value="P:spliceosomal snRNP assembly"/>
    <property type="evidence" value="ECO:0007669"/>
    <property type="project" value="InterPro"/>
</dbReference>
<keyword evidence="4" id="KW-1185">Reference proteome</keyword>
<reference evidence="3" key="1">
    <citation type="submission" date="2023-05" db="EMBL/GenBank/DDBJ databases">
        <title>Nepenthes gracilis genome sequencing.</title>
        <authorList>
            <person name="Fukushima K."/>
        </authorList>
    </citation>
    <scope>NUCLEOTIDE SEQUENCE</scope>
    <source>
        <strain evidence="3">SING2019-196</strain>
    </source>
</reference>
<dbReference type="AlphaFoldDB" id="A0AAD3SD61"/>
<evidence type="ECO:0000256" key="2">
    <source>
        <dbReference type="SAM" id="MobiDB-lite"/>
    </source>
</evidence>
<dbReference type="PANTHER" id="PTHR12794:SF0">
    <property type="entry name" value="GEM-ASSOCIATED PROTEIN 2"/>
    <property type="match status" value="1"/>
</dbReference>
<proteinExistence type="inferred from homology"/>
<sequence>MEEDLSTDASAALKRRITEMVSGVKGDGADHNRDNNQQIYPPELSKSLSPEEESPVVRSTVEEEEGSIVEEIIPNTLVLVEDPVNSFQKKAKWYPCKPILVSDSQENQEMRETEIYKQRLSSELEDVVDGQLSYASFADNKEQDNLVEQMLVKKYFADESEDENFVKASNDYEILADVIKRVSPQFSGNCETVEVELGKNRNDEVGLIKMMKNDGEKVSFQKTCSFKIEVIDDTAVIDASKIVESSGRVDRKIELDAKKEKRSRRRTKTSRKVSEGNGKLSNPNGCKIEGHGFKILYTREQMEAMRFLNVKGQKKMWQQIYNGLPSCFRRQYDELADFRHHKHGRLSLDPHQTVRRNSNFPGILGELCSQNVNCDAETMSSTDYVCDDDHSSKDDSYAMGECREDESSDNDYDGILRPAFLVEGEPNFDSGPPEDGLEYLRRVRWEAAQIPKVTVAKLDVSKLNKEQSIYMPQIPDIDKCPEHLVPSKEWEDDFVADFSELRLALSQLESPGDIEFVKLQPMFSGQEESSERTPVVEIGDLSDVPTVSAVLSMDPVTQVAALKRRIGQFESSSTFSKTDCMWLFALFVAVDTPLDADTCAAIRCLLRKCAKLLAAKSVLDDEAVMLNILATISGKCFGQSGK</sequence>
<accession>A0AAD3SD61</accession>
<dbReference type="GO" id="GO:0005634">
    <property type="term" value="C:nucleus"/>
    <property type="evidence" value="ECO:0007669"/>
    <property type="project" value="TreeGrafter"/>
</dbReference>
<dbReference type="GO" id="GO:0032797">
    <property type="term" value="C:SMN complex"/>
    <property type="evidence" value="ECO:0007669"/>
    <property type="project" value="TreeGrafter"/>
</dbReference>
<evidence type="ECO:0000313" key="3">
    <source>
        <dbReference type="EMBL" id="GMH08709.1"/>
    </source>
</evidence>
<evidence type="ECO:0000313" key="4">
    <source>
        <dbReference type="Proteomes" id="UP001279734"/>
    </source>
</evidence>
<feature type="region of interest" description="Disordered" evidence="2">
    <location>
        <begin position="22"/>
        <end position="54"/>
    </location>
</feature>
<dbReference type="Proteomes" id="UP001279734">
    <property type="component" value="Unassembled WGS sequence"/>
</dbReference>
<dbReference type="EMBL" id="BSYO01000008">
    <property type="protein sequence ID" value="GMH08709.1"/>
    <property type="molecule type" value="Genomic_DNA"/>
</dbReference>
<dbReference type="PANTHER" id="PTHR12794">
    <property type="entry name" value="GEMIN2"/>
    <property type="match status" value="1"/>
</dbReference>
<comment type="caution">
    <text evidence="3">The sequence shown here is derived from an EMBL/GenBank/DDBJ whole genome shotgun (WGS) entry which is preliminary data.</text>
</comment>
<dbReference type="Pfam" id="PF04938">
    <property type="entry name" value="SIP1"/>
    <property type="match status" value="1"/>
</dbReference>
<evidence type="ECO:0008006" key="5">
    <source>
        <dbReference type="Google" id="ProtNLM"/>
    </source>
</evidence>
<comment type="similarity">
    <text evidence="1">Belongs to the gemin-2 family.</text>
</comment>
<name>A0AAD3SD61_NEPGR</name>
<evidence type="ECO:0000256" key="1">
    <source>
        <dbReference type="ARBA" id="ARBA00025758"/>
    </source>
</evidence>